<dbReference type="SMART" id="SM00303">
    <property type="entry name" value="GPS"/>
    <property type="match status" value="1"/>
</dbReference>
<dbReference type="CDD" id="cd15441">
    <property type="entry name" value="7tmB2_CELSR_Adhesion_IV"/>
    <property type="match status" value="1"/>
</dbReference>
<feature type="domain" description="G-protein coupled receptors family 2 profile 2" evidence="8">
    <location>
        <begin position="132"/>
        <end position="373"/>
    </location>
</feature>
<evidence type="ECO:0000256" key="5">
    <source>
        <dbReference type="ARBA" id="ARBA00023157"/>
    </source>
</evidence>
<protein>
    <submittedName>
        <fullName evidence="9">Uncharacterized protein</fullName>
    </submittedName>
</protein>
<feature type="transmembrane region" description="Helical" evidence="6">
    <location>
        <begin position="169"/>
        <end position="188"/>
    </location>
</feature>
<feature type="transmembrane region" description="Helical" evidence="6">
    <location>
        <begin position="208"/>
        <end position="228"/>
    </location>
</feature>
<dbReference type="InterPro" id="IPR017981">
    <property type="entry name" value="GPCR_2-like_7TM"/>
</dbReference>
<evidence type="ECO:0000256" key="6">
    <source>
        <dbReference type="SAM" id="Phobius"/>
    </source>
</evidence>
<dbReference type="GO" id="GO:0007166">
    <property type="term" value="P:cell surface receptor signaling pathway"/>
    <property type="evidence" value="ECO:0007669"/>
    <property type="project" value="InterPro"/>
</dbReference>
<feature type="transmembrane region" description="Helical" evidence="6">
    <location>
        <begin position="240"/>
        <end position="260"/>
    </location>
</feature>
<feature type="transmembrane region" description="Helical" evidence="6">
    <location>
        <begin position="280"/>
        <end position="299"/>
    </location>
</feature>
<feature type="transmembrane region" description="Helical" evidence="6">
    <location>
        <begin position="320"/>
        <end position="341"/>
    </location>
</feature>
<evidence type="ECO:0000256" key="3">
    <source>
        <dbReference type="ARBA" id="ARBA00022989"/>
    </source>
</evidence>
<dbReference type="EMBL" id="CAKOFQ010006850">
    <property type="protein sequence ID" value="CAH1976679.1"/>
    <property type="molecule type" value="Genomic_DNA"/>
</dbReference>
<sequence length="417" mass="47250">MPSTQNPNEAESKSYKENLSTTYRRMRRERPVAYDNLLGVSLAAPVRLQLWLDYNRTMINERSNPQCVHWTTVRGWGEWSRVGCRTELDDNWFDRSDYSPITVNCTCHYLGTFAILVDIVDLEYVPEPSLLEDVSSYSCFAISLPLLFGTYLTLALIRGLQTNSNTIRKHLVLCVFLAELLYFLALKARRPMVANEFYCKVCAISLHYLWLAAFSWMLVDAIHLYRMLTEMRDINHGPMRFYYSIGYALPSLIVGLSVGVRAHQYGNYYFCWVSLYESVVWSLVGPICILVGINFIVLISSIRAAFTLQDHVLGFGNLRTLLWVSVVSLPLLGATWTLALLDASERHPLLTPMLSVAVLVHAGFSLAGYCFANNRVRQNLFRSIMRCIGKKAPLLDTGSAIGAPTFCTGLSFKFGHE</sequence>
<feature type="transmembrane region" description="Helical" evidence="6">
    <location>
        <begin position="134"/>
        <end position="157"/>
    </location>
</feature>
<evidence type="ECO:0000259" key="7">
    <source>
        <dbReference type="PROSITE" id="PS50221"/>
    </source>
</evidence>
<keyword evidence="4 6" id="KW-0472">Membrane</keyword>
<comment type="subcellular location">
    <subcellularLocation>
        <location evidence="1">Membrane</location>
        <topology evidence="1">Multi-pass membrane protein</topology>
    </subcellularLocation>
</comment>
<keyword evidence="5" id="KW-1015">Disulfide bond</keyword>
<keyword evidence="2 6" id="KW-0812">Transmembrane</keyword>
<dbReference type="GO" id="GO:0004930">
    <property type="term" value="F:G protein-coupled receptor activity"/>
    <property type="evidence" value="ECO:0007669"/>
    <property type="project" value="InterPro"/>
</dbReference>
<dbReference type="Proteomes" id="UP001152888">
    <property type="component" value="Unassembled WGS sequence"/>
</dbReference>
<reference evidence="9" key="1">
    <citation type="submission" date="2022-03" db="EMBL/GenBank/DDBJ databases">
        <authorList>
            <person name="Sayadi A."/>
        </authorList>
    </citation>
    <scope>NUCLEOTIDE SEQUENCE</scope>
</reference>
<dbReference type="AlphaFoldDB" id="A0A9P0PEF0"/>
<evidence type="ECO:0000256" key="4">
    <source>
        <dbReference type="ARBA" id="ARBA00023136"/>
    </source>
</evidence>
<dbReference type="FunFam" id="1.20.1070.10:FF:000202">
    <property type="entry name" value="Cadherin EGF LAG seven-pass G-type receptor"/>
    <property type="match status" value="1"/>
</dbReference>
<dbReference type="InterPro" id="IPR000832">
    <property type="entry name" value="GPCR_2_secretin-like"/>
</dbReference>
<feature type="domain" description="GAIN-B" evidence="7">
    <location>
        <begin position="1"/>
        <end position="123"/>
    </location>
</feature>
<dbReference type="Gene3D" id="1.20.1070.10">
    <property type="entry name" value="Rhodopsin 7-helix transmembrane proteins"/>
    <property type="match status" value="1"/>
</dbReference>
<comment type="caution">
    <text evidence="9">The sequence shown here is derived from an EMBL/GenBank/DDBJ whole genome shotgun (WGS) entry which is preliminary data.</text>
</comment>
<dbReference type="Pfam" id="PF00002">
    <property type="entry name" value="7tm_2"/>
    <property type="match status" value="1"/>
</dbReference>
<evidence type="ECO:0000256" key="2">
    <source>
        <dbReference type="ARBA" id="ARBA00022692"/>
    </source>
</evidence>
<evidence type="ECO:0000256" key="1">
    <source>
        <dbReference type="ARBA" id="ARBA00004141"/>
    </source>
</evidence>
<dbReference type="OrthoDB" id="26203at2759"/>
<dbReference type="PROSITE" id="PS50221">
    <property type="entry name" value="GAIN_B"/>
    <property type="match status" value="1"/>
</dbReference>
<accession>A0A9P0PEF0</accession>
<dbReference type="PRINTS" id="PR00249">
    <property type="entry name" value="GPCRSECRETIN"/>
</dbReference>
<dbReference type="InterPro" id="IPR057244">
    <property type="entry name" value="GAIN_B"/>
</dbReference>
<proteinExistence type="predicted"/>
<dbReference type="PROSITE" id="PS50261">
    <property type="entry name" value="G_PROTEIN_RECEP_F2_4"/>
    <property type="match status" value="1"/>
</dbReference>
<feature type="transmembrane region" description="Helical" evidence="6">
    <location>
        <begin position="353"/>
        <end position="372"/>
    </location>
</feature>
<dbReference type="GO" id="GO:0005886">
    <property type="term" value="C:plasma membrane"/>
    <property type="evidence" value="ECO:0007669"/>
    <property type="project" value="TreeGrafter"/>
</dbReference>
<dbReference type="Gene3D" id="2.60.220.50">
    <property type="match status" value="1"/>
</dbReference>
<gene>
    <name evidence="9" type="ORF">ACAOBT_LOCUS12270</name>
</gene>
<keyword evidence="10" id="KW-1185">Reference proteome</keyword>
<keyword evidence="3 6" id="KW-1133">Transmembrane helix</keyword>
<dbReference type="InterPro" id="IPR046338">
    <property type="entry name" value="GAIN_dom_sf"/>
</dbReference>
<dbReference type="PANTHER" id="PTHR12011">
    <property type="entry name" value="ADHESION G-PROTEIN COUPLED RECEPTOR"/>
    <property type="match status" value="1"/>
</dbReference>
<name>A0A9P0PEF0_ACAOB</name>
<organism evidence="9 10">
    <name type="scientific">Acanthoscelides obtectus</name>
    <name type="common">Bean weevil</name>
    <name type="synonym">Bruchus obtectus</name>
    <dbReference type="NCBI Taxonomy" id="200917"/>
    <lineage>
        <taxon>Eukaryota</taxon>
        <taxon>Metazoa</taxon>
        <taxon>Ecdysozoa</taxon>
        <taxon>Arthropoda</taxon>
        <taxon>Hexapoda</taxon>
        <taxon>Insecta</taxon>
        <taxon>Pterygota</taxon>
        <taxon>Neoptera</taxon>
        <taxon>Endopterygota</taxon>
        <taxon>Coleoptera</taxon>
        <taxon>Polyphaga</taxon>
        <taxon>Cucujiformia</taxon>
        <taxon>Chrysomeloidea</taxon>
        <taxon>Chrysomelidae</taxon>
        <taxon>Bruchinae</taxon>
        <taxon>Bruchini</taxon>
        <taxon>Acanthoscelides</taxon>
    </lineage>
</organism>
<dbReference type="InterPro" id="IPR000203">
    <property type="entry name" value="GPS"/>
</dbReference>
<evidence type="ECO:0000313" key="10">
    <source>
        <dbReference type="Proteomes" id="UP001152888"/>
    </source>
</evidence>
<dbReference type="PANTHER" id="PTHR12011:SF347">
    <property type="entry name" value="FI21270P1-RELATED"/>
    <property type="match status" value="1"/>
</dbReference>
<evidence type="ECO:0000313" key="9">
    <source>
        <dbReference type="EMBL" id="CAH1976679.1"/>
    </source>
</evidence>
<evidence type="ECO:0000259" key="8">
    <source>
        <dbReference type="PROSITE" id="PS50261"/>
    </source>
</evidence>